<evidence type="ECO:0000256" key="2">
    <source>
        <dbReference type="ARBA" id="ARBA00010305"/>
    </source>
</evidence>
<dbReference type="KEGG" id="dqu:106752281"/>
<protein>
    <recommendedName>
        <fullName evidence="3">KIF-binding protein</fullName>
    </recommendedName>
</protein>
<proteinExistence type="inferred from homology"/>
<reference evidence="7" key="1">
    <citation type="submission" date="2025-08" db="UniProtKB">
        <authorList>
            <consortium name="RefSeq"/>
        </authorList>
    </citation>
    <scope>IDENTIFICATION</scope>
</reference>
<dbReference type="Gene3D" id="1.25.40.10">
    <property type="entry name" value="Tetratricopeptide repeat domain"/>
    <property type="match status" value="1"/>
</dbReference>
<name>A0A6P3YFV9_DINQU</name>
<dbReference type="OrthoDB" id="7554758at2759"/>
<dbReference type="RefSeq" id="XP_014489343.1">
    <property type="nucleotide sequence ID" value="XM_014633857.1"/>
</dbReference>
<dbReference type="AlphaFoldDB" id="A0A6P3YFV9"/>
<dbReference type="InterPro" id="IPR011990">
    <property type="entry name" value="TPR-like_helical_dom_sf"/>
</dbReference>
<evidence type="ECO:0000256" key="1">
    <source>
        <dbReference type="ARBA" id="ARBA00004245"/>
    </source>
</evidence>
<organism evidence="6 7">
    <name type="scientific">Dinoponera quadriceps</name>
    <name type="common">South American ant</name>
    <dbReference type="NCBI Taxonomy" id="609295"/>
    <lineage>
        <taxon>Eukaryota</taxon>
        <taxon>Metazoa</taxon>
        <taxon>Ecdysozoa</taxon>
        <taxon>Arthropoda</taxon>
        <taxon>Hexapoda</taxon>
        <taxon>Insecta</taxon>
        <taxon>Pterygota</taxon>
        <taxon>Neoptera</taxon>
        <taxon>Endopterygota</taxon>
        <taxon>Hymenoptera</taxon>
        <taxon>Apocrita</taxon>
        <taxon>Aculeata</taxon>
        <taxon>Formicoidea</taxon>
        <taxon>Formicidae</taxon>
        <taxon>Ponerinae</taxon>
        <taxon>Ponerini</taxon>
        <taxon>Dinoponera</taxon>
    </lineage>
</organism>
<comment type="subcellular location">
    <subcellularLocation>
        <location evidence="1">Cytoplasm</location>
        <location evidence="1">Cytoskeleton</location>
    </subcellularLocation>
</comment>
<gene>
    <name evidence="7" type="primary">LOC106752281</name>
</gene>
<evidence type="ECO:0000256" key="5">
    <source>
        <dbReference type="ARBA" id="ARBA00023212"/>
    </source>
</evidence>
<keyword evidence="4" id="KW-0963">Cytoplasm</keyword>
<dbReference type="Proteomes" id="UP000515204">
    <property type="component" value="Unplaced"/>
</dbReference>
<dbReference type="PANTHER" id="PTHR46321">
    <property type="entry name" value="KIF1-BINDING PROTEIN"/>
    <property type="match status" value="1"/>
</dbReference>
<dbReference type="GO" id="GO:0005856">
    <property type="term" value="C:cytoskeleton"/>
    <property type="evidence" value="ECO:0007669"/>
    <property type="project" value="UniProtKB-SubCell"/>
</dbReference>
<evidence type="ECO:0000313" key="6">
    <source>
        <dbReference type="Proteomes" id="UP000515204"/>
    </source>
</evidence>
<keyword evidence="6" id="KW-1185">Reference proteome</keyword>
<dbReference type="PANTHER" id="PTHR46321:SF1">
    <property type="entry name" value="KIF-BINDING PROTEIN"/>
    <property type="match status" value="1"/>
</dbReference>
<comment type="similarity">
    <text evidence="2">Belongs to the KIF-binding protein family.</text>
</comment>
<evidence type="ECO:0000313" key="7">
    <source>
        <dbReference type="RefSeq" id="XP_014489343.1"/>
    </source>
</evidence>
<evidence type="ECO:0000256" key="3">
    <source>
        <dbReference type="ARBA" id="ARBA00016840"/>
    </source>
</evidence>
<evidence type="ECO:0000256" key="4">
    <source>
        <dbReference type="ARBA" id="ARBA00022490"/>
    </source>
</evidence>
<sequence>MKGELVESSKSFGNTMINPSEEFLEIFTSSYVFSRTPSELNKKQIRTMETKISKLFHKAINLGTTKFDDIVTLAHTYLNISRVYVSSDGKEKLYIARDSVLNCLSLLKDKELDRKSILLALNAYSLLGSIYNKQKKIEKAILIHDKAVELCLTFIRENYSNPADLKDFVNMSPTKLPHELQNTYIFILQSLIDLHACMGPKNNHYLITCSHMLLVAEFDTLSESEKALSWIRTAITLCNYFLMYNRFREARNHLSAAVFVKKVFIDKACKNVIRLSSEAYDLNEQNSIAFTLIATFRAKYGITLLRRSAERLLRLEKDEDSATDSVKSEFARNSKKQVSQKLLLFPKVEEEQSDSNMYLPITAEYISSYSDAKEIFAMVLKLLHDRRLYFSADKDMKTYMTVIHDICNAYKYMAFYEQDAYGRITLQNRRIEILSNAVRNVRRTDRNMLKHLRLQLAIVYSTLVDINIENIPFKAAPLYMRRRYDTINANIDELLAKGLMNLQKYMQCE</sequence>
<keyword evidence="5" id="KW-0206">Cytoskeleton</keyword>
<accession>A0A6P3YFV9</accession>
<dbReference type="GeneID" id="106752281"/>
<dbReference type="InterPro" id="IPR022083">
    <property type="entry name" value="KBP"/>
</dbReference>
<dbReference type="Pfam" id="PF12309">
    <property type="entry name" value="KBP_C"/>
    <property type="match status" value="1"/>
</dbReference>